<evidence type="ECO:0000256" key="1">
    <source>
        <dbReference type="ARBA" id="ARBA00022741"/>
    </source>
</evidence>
<gene>
    <name evidence="6" type="ORF">TrRE_jg654</name>
</gene>
<evidence type="ECO:0000256" key="4">
    <source>
        <dbReference type="ARBA" id="ARBA00022840"/>
    </source>
</evidence>
<keyword evidence="4" id="KW-0067">ATP-binding</keyword>
<keyword evidence="3" id="KW-0347">Helicase</keyword>
<keyword evidence="2" id="KW-0378">Hydrolase</keyword>
<feature type="non-terminal residue" evidence="6">
    <location>
        <position position="1"/>
    </location>
</feature>
<keyword evidence="1" id="KW-0547">Nucleotide-binding</keyword>
<evidence type="ECO:0000256" key="5">
    <source>
        <dbReference type="SAM" id="Coils"/>
    </source>
</evidence>
<feature type="non-terminal residue" evidence="6">
    <location>
        <position position="363"/>
    </location>
</feature>
<dbReference type="Gene3D" id="3.40.50.300">
    <property type="entry name" value="P-loop containing nucleotide triphosphate hydrolases"/>
    <property type="match status" value="1"/>
</dbReference>
<name>A0A9W7L367_9STRA</name>
<dbReference type="InterPro" id="IPR050474">
    <property type="entry name" value="Hel308_SKI2-like"/>
</dbReference>
<dbReference type="SUPFAM" id="SSF52540">
    <property type="entry name" value="P-loop containing nucleoside triphosphate hydrolases"/>
    <property type="match status" value="1"/>
</dbReference>
<evidence type="ECO:0000256" key="2">
    <source>
        <dbReference type="ARBA" id="ARBA00022801"/>
    </source>
</evidence>
<feature type="coiled-coil region" evidence="5">
    <location>
        <begin position="195"/>
        <end position="222"/>
    </location>
</feature>
<dbReference type="GO" id="GO:0005634">
    <property type="term" value="C:nucleus"/>
    <property type="evidence" value="ECO:0007669"/>
    <property type="project" value="TreeGrafter"/>
</dbReference>
<dbReference type="GO" id="GO:0005524">
    <property type="term" value="F:ATP binding"/>
    <property type="evidence" value="ECO:0007669"/>
    <property type="project" value="UniProtKB-KW"/>
</dbReference>
<evidence type="ECO:0000256" key="3">
    <source>
        <dbReference type="ARBA" id="ARBA00022806"/>
    </source>
</evidence>
<dbReference type="AlphaFoldDB" id="A0A9W7L367"/>
<keyword evidence="7" id="KW-1185">Reference proteome</keyword>
<evidence type="ECO:0000313" key="6">
    <source>
        <dbReference type="EMBL" id="GMI24908.1"/>
    </source>
</evidence>
<sequence>PEMTRTRWKVTWEGFDCYIAEVGEEGGGWIIKLANHEGGCAVEMFAAGCHDSKCAEDFWLGRSRSVEAMRRWFPEHKDVRDWGDEQVVVVFTQNRKQPLILLREVIIVLLGIKPVFDAYRVAQNATKEGKGLDVMGEMVITRSIECIIESIPSSILQTVAFFKSGGKAKSALFTAFEPFPVKEMKAKQDVKGLDKKKISDRLRMAEEEARKLKEINADKLKKGDVTDMDDVEMDTGGRAVKDGLRNLDLDTLAFKDGSRTMTNESCKLPDKSWRVTKPRYEEVHVVPAVRNVPGEGERFVKVTELPKWTHEAFKGMDKLNRLQSKMFEPAFKNSENLLLCAPTGAGKTNVTCLTMLNILSQYR</sequence>
<dbReference type="GO" id="GO:0004386">
    <property type="term" value="F:helicase activity"/>
    <property type="evidence" value="ECO:0007669"/>
    <property type="project" value="UniProtKB-KW"/>
</dbReference>
<dbReference type="OrthoDB" id="5575at2759"/>
<reference evidence="6" key="1">
    <citation type="submission" date="2022-07" db="EMBL/GenBank/DDBJ databases">
        <title>Genome analysis of Parmales, a sister group of diatoms, reveals the evolutionary specialization of diatoms from phago-mixotrophs to photoautotrophs.</title>
        <authorList>
            <person name="Ban H."/>
            <person name="Sato S."/>
            <person name="Yoshikawa S."/>
            <person name="Kazumasa Y."/>
            <person name="Nakamura Y."/>
            <person name="Ichinomiya M."/>
            <person name="Saitoh K."/>
            <person name="Sato N."/>
            <person name="Blanc-Mathieu R."/>
            <person name="Endo H."/>
            <person name="Kuwata A."/>
            <person name="Ogata H."/>
        </authorList>
    </citation>
    <scope>NUCLEOTIDE SEQUENCE</scope>
</reference>
<protein>
    <submittedName>
        <fullName evidence="6">Uncharacterized protein</fullName>
    </submittedName>
</protein>
<dbReference type="EMBL" id="BRXZ01007159">
    <property type="protein sequence ID" value="GMI24908.1"/>
    <property type="molecule type" value="Genomic_DNA"/>
</dbReference>
<dbReference type="GO" id="GO:0016787">
    <property type="term" value="F:hydrolase activity"/>
    <property type="evidence" value="ECO:0007669"/>
    <property type="project" value="UniProtKB-KW"/>
</dbReference>
<dbReference type="PANTHER" id="PTHR47961">
    <property type="entry name" value="DNA POLYMERASE THETA, PUTATIVE (AFU_ORTHOLOGUE AFUA_1G05260)-RELATED"/>
    <property type="match status" value="1"/>
</dbReference>
<dbReference type="Proteomes" id="UP001165082">
    <property type="component" value="Unassembled WGS sequence"/>
</dbReference>
<proteinExistence type="predicted"/>
<accession>A0A9W7L367</accession>
<keyword evidence="5" id="KW-0175">Coiled coil</keyword>
<comment type="caution">
    <text evidence="6">The sequence shown here is derived from an EMBL/GenBank/DDBJ whole genome shotgun (WGS) entry which is preliminary data.</text>
</comment>
<evidence type="ECO:0000313" key="7">
    <source>
        <dbReference type="Proteomes" id="UP001165082"/>
    </source>
</evidence>
<organism evidence="6 7">
    <name type="scientific">Triparma retinervis</name>
    <dbReference type="NCBI Taxonomy" id="2557542"/>
    <lineage>
        <taxon>Eukaryota</taxon>
        <taxon>Sar</taxon>
        <taxon>Stramenopiles</taxon>
        <taxon>Ochrophyta</taxon>
        <taxon>Bolidophyceae</taxon>
        <taxon>Parmales</taxon>
        <taxon>Triparmaceae</taxon>
        <taxon>Triparma</taxon>
    </lineage>
</organism>
<dbReference type="InterPro" id="IPR027417">
    <property type="entry name" value="P-loop_NTPase"/>
</dbReference>
<dbReference type="PANTHER" id="PTHR47961:SF4">
    <property type="entry name" value="ACTIVATING SIGNAL COINTEGRATOR 1 COMPLEX SUBUNIT 3"/>
    <property type="match status" value="1"/>
</dbReference>